<comment type="caution">
    <text evidence="7">The sequence shown here is derived from an EMBL/GenBank/DDBJ whole genome shotgun (WGS) entry which is preliminary data.</text>
</comment>
<dbReference type="Pfam" id="PF01384">
    <property type="entry name" value="PHO4"/>
    <property type="match status" value="2"/>
</dbReference>
<keyword evidence="4 6" id="KW-1133">Transmembrane helix</keyword>
<reference evidence="7 8" key="1">
    <citation type="submission" date="2015-06" db="EMBL/GenBank/DDBJ databases">
        <title>Genome sequencing of Thermotogales isolates from hydrothermal vents.</title>
        <authorList>
            <person name="Haverkamp T.H."/>
            <person name="Kublanov I.V."/>
            <person name="Nesbo C.L."/>
        </authorList>
    </citation>
    <scope>NUCLEOTIDE SEQUENCE [LARGE SCALE GENOMIC DNA]</scope>
    <source>
        <strain evidence="8">ik275mar</strain>
    </source>
</reference>
<evidence type="ECO:0000256" key="4">
    <source>
        <dbReference type="ARBA" id="ARBA00022989"/>
    </source>
</evidence>
<dbReference type="PANTHER" id="PTHR11101:SF80">
    <property type="entry name" value="PHOSPHATE TRANSPORTER"/>
    <property type="match status" value="1"/>
</dbReference>
<feature type="transmembrane region" description="Helical" evidence="6">
    <location>
        <begin position="278"/>
        <end position="302"/>
    </location>
</feature>
<proteinExistence type="predicted"/>
<evidence type="ECO:0000313" key="7">
    <source>
        <dbReference type="EMBL" id="ONN27051.1"/>
    </source>
</evidence>
<feature type="transmembrane region" description="Helical" evidence="6">
    <location>
        <begin position="35"/>
        <end position="53"/>
    </location>
</feature>
<comment type="subcellular location">
    <subcellularLocation>
        <location evidence="1">Membrane</location>
        <topology evidence="1">Multi-pass membrane protein</topology>
    </subcellularLocation>
</comment>
<gene>
    <name evidence="7" type="ORF">XJ44_04465</name>
</gene>
<organism evidence="7 8">
    <name type="scientific">Thermosipho affectus</name>
    <dbReference type="NCBI Taxonomy" id="660294"/>
    <lineage>
        <taxon>Bacteria</taxon>
        <taxon>Thermotogati</taxon>
        <taxon>Thermotogota</taxon>
        <taxon>Thermotogae</taxon>
        <taxon>Thermotogales</taxon>
        <taxon>Fervidobacteriaceae</taxon>
        <taxon>Thermosipho</taxon>
    </lineage>
</organism>
<accession>A0ABX3IGU3</accession>
<feature type="transmembrane region" description="Helical" evidence="6">
    <location>
        <begin position="248"/>
        <end position="266"/>
    </location>
</feature>
<evidence type="ECO:0000256" key="3">
    <source>
        <dbReference type="ARBA" id="ARBA00022692"/>
    </source>
</evidence>
<keyword evidence="8" id="KW-1185">Reference proteome</keyword>
<protein>
    <submittedName>
        <fullName evidence="7">Phosphate permease</fullName>
    </submittedName>
</protein>
<evidence type="ECO:0000256" key="1">
    <source>
        <dbReference type="ARBA" id="ARBA00004141"/>
    </source>
</evidence>
<keyword evidence="3 6" id="KW-0812">Transmembrane</keyword>
<evidence type="ECO:0000256" key="6">
    <source>
        <dbReference type="SAM" id="Phobius"/>
    </source>
</evidence>
<name>A0ABX3IGU3_9BACT</name>
<sequence length="307" mass="32884">MYLLSSIIFGILLGSNDSANIFGPSVEMGILKYRKVTIIAAIFTFLGAIIGGENGIRTISTFSNIDIYSATISVISAAITMFILSKIGIPSSSSQSIVGAIIGINLLTNNLNTKLLLKLFLAWIFTPIGGIIFTYLLYKTLSPLFNKIKSIQTREKIIILSTLIIGSYGAYSLGANNVANITGVFANNIGIKNATFIGGISMAIGALLSNKKVMYTISKKIMELDYFSSAVSSLGQAITVWIYSLVGIPVSVSQAIVGAVIGAGYAKGSKITNKKVIIQIFLTWILTPTFSAFISIILNYLLKISIF</sequence>
<dbReference type="PANTHER" id="PTHR11101">
    <property type="entry name" value="PHOSPHATE TRANSPORTER"/>
    <property type="match status" value="1"/>
</dbReference>
<feature type="transmembrane region" description="Helical" evidence="6">
    <location>
        <begin position="189"/>
        <end position="209"/>
    </location>
</feature>
<evidence type="ECO:0000313" key="8">
    <source>
        <dbReference type="Proteomes" id="UP000242616"/>
    </source>
</evidence>
<evidence type="ECO:0000256" key="5">
    <source>
        <dbReference type="ARBA" id="ARBA00023136"/>
    </source>
</evidence>
<evidence type="ECO:0000256" key="2">
    <source>
        <dbReference type="ARBA" id="ARBA00022448"/>
    </source>
</evidence>
<feature type="transmembrane region" description="Helical" evidence="6">
    <location>
        <begin position="115"/>
        <end position="137"/>
    </location>
</feature>
<feature type="transmembrane region" description="Helical" evidence="6">
    <location>
        <begin position="157"/>
        <end position="174"/>
    </location>
</feature>
<dbReference type="Proteomes" id="UP000242616">
    <property type="component" value="Unassembled WGS sequence"/>
</dbReference>
<dbReference type="RefSeq" id="WP_075665821.1">
    <property type="nucleotide sequence ID" value="NZ_LBFC01000018.1"/>
</dbReference>
<keyword evidence="2" id="KW-0813">Transport</keyword>
<dbReference type="InterPro" id="IPR001204">
    <property type="entry name" value="Phos_transporter"/>
</dbReference>
<feature type="transmembrane region" description="Helical" evidence="6">
    <location>
        <begin position="65"/>
        <end position="84"/>
    </location>
</feature>
<dbReference type="EMBL" id="LBFC01000018">
    <property type="protein sequence ID" value="ONN27051.1"/>
    <property type="molecule type" value="Genomic_DNA"/>
</dbReference>
<keyword evidence="5 6" id="KW-0472">Membrane</keyword>